<dbReference type="GO" id="GO:0008237">
    <property type="term" value="F:metallopeptidase activity"/>
    <property type="evidence" value="ECO:0007669"/>
    <property type="project" value="UniProtKB-KW"/>
</dbReference>
<sequence length="159" mass="18470">MEEKLKKFVLPSRNNLIIHTNVLEVFSFYRQRSLTDSESGGFLLGYQNLTTNSIIIDDLSVPQKKDFKKPIRFIIRDSGHKKKIQQAQKGGSFFLGTWHTHPQDFVSPSFIDISDWKESIKKEKPAADFMVFVIVGRQEIGVWVGDNEQKKIMRIREKL</sequence>
<evidence type="ECO:0000256" key="5">
    <source>
        <dbReference type="ARBA" id="ARBA00023049"/>
    </source>
</evidence>
<protein>
    <submittedName>
        <fullName evidence="7">Mov34/MPN/PAD-1 family protein</fullName>
    </submittedName>
</protein>
<dbReference type="InterPro" id="IPR028090">
    <property type="entry name" value="JAB_dom_prok"/>
</dbReference>
<evidence type="ECO:0000259" key="6">
    <source>
        <dbReference type="Pfam" id="PF14464"/>
    </source>
</evidence>
<proteinExistence type="predicted"/>
<comment type="caution">
    <text evidence="7">The sequence shown here is derived from an EMBL/GenBank/DDBJ whole genome shotgun (WGS) entry which is preliminary data.</text>
</comment>
<dbReference type="Proteomes" id="UP001245561">
    <property type="component" value="Unassembled WGS sequence"/>
</dbReference>
<keyword evidence="5" id="KW-0482">Metalloprotease</keyword>
<dbReference type="EMBL" id="JARPYT010000034">
    <property type="protein sequence ID" value="MDT2638433.1"/>
    <property type="molecule type" value="Genomic_DNA"/>
</dbReference>
<evidence type="ECO:0000256" key="1">
    <source>
        <dbReference type="ARBA" id="ARBA00022670"/>
    </source>
</evidence>
<reference evidence="7" key="1">
    <citation type="submission" date="2023-03" db="EMBL/GenBank/DDBJ databases">
        <authorList>
            <person name="Shen W."/>
            <person name="Cai J."/>
        </authorList>
    </citation>
    <scope>NUCLEOTIDE SEQUENCE</scope>
    <source>
        <strain evidence="7">P55-2</strain>
    </source>
</reference>
<evidence type="ECO:0000256" key="2">
    <source>
        <dbReference type="ARBA" id="ARBA00022723"/>
    </source>
</evidence>
<dbReference type="Gene3D" id="3.40.140.10">
    <property type="entry name" value="Cytidine Deaminase, domain 2"/>
    <property type="match status" value="1"/>
</dbReference>
<evidence type="ECO:0000256" key="4">
    <source>
        <dbReference type="ARBA" id="ARBA00022833"/>
    </source>
</evidence>
<name>A0AAW8TRY0_9ENTE</name>
<dbReference type="SUPFAM" id="SSF102712">
    <property type="entry name" value="JAB1/MPN domain"/>
    <property type="match status" value="1"/>
</dbReference>
<dbReference type="GO" id="GO:0046872">
    <property type="term" value="F:metal ion binding"/>
    <property type="evidence" value="ECO:0007669"/>
    <property type="project" value="UniProtKB-KW"/>
</dbReference>
<organism evidence="7 8">
    <name type="scientific">Enterococcus dongliensis</name>
    <dbReference type="NCBI Taxonomy" id="2559925"/>
    <lineage>
        <taxon>Bacteria</taxon>
        <taxon>Bacillati</taxon>
        <taxon>Bacillota</taxon>
        <taxon>Bacilli</taxon>
        <taxon>Lactobacillales</taxon>
        <taxon>Enterococcaceae</taxon>
        <taxon>Enterococcus</taxon>
    </lineage>
</organism>
<accession>A0AAW8TRY0</accession>
<dbReference type="RefSeq" id="WP_073357800.1">
    <property type="nucleotide sequence ID" value="NZ_JARPYS010000035.1"/>
</dbReference>
<dbReference type="AlphaFoldDB" id="A0AAW8TRY0"/>
<keyword evidence="4" id="KW-0862">Zinc</keyword>
<evidence type="ECO:0000313" key="7">
    <source>
        <dbReference type="EMBL" id="MDT2638433.1"/>
    </source>
</evidence>
<feature type="domain" description="JAB" evidence="6">
    <location>
        <begin position="36"/>
        <end position="137"/>
    </location>
</feature>
<dbReference type="Pfam" id="PF14464">
    <property type="entry name" value="Prok-JAB"/>
    <property type="match status" value="1"/>
</dbReference>
<keyword evidence="3" id="KW-0378">Hydrolase</keyword>
<dbReference type="GeneID" id="301216826"/>
<dbReference type="GO" id="GO:0006508">
    <property type="term" value="P:proteolysis"/>
    <property type="evidence" value="ECO:0007669"/>
    <property type="project" value="UniProtKB-KW"/>
</dbReference>
<keyword evidence="2" id="KW-0479">Metal-binding</keyword>
<evidence type="ECO:0000256" key="3">
    <source>
        <dbReference type="ARBA" id="ARBA00022801"/>
    </source>
</evidence>
<keyword evidence="1" id="KW-0645">Protease</keyword>
<gene>
    <name evidence="7" type="ORF">P7D36_13190</name>
</gene>
<evidence type="ECO:0000313" key="8">
    <source>
        <dbReference type="Proteomes" id="UP001245561"/>
    </source>
</evidence>